<comment type="similarity">
    <text evidence="1">Belongs to the methyltransferase superfamily. LaeA methyltransferase family.</text>
</comment>
<evidence type="ECO:0000256" key="1">
    <source>
        <dbReference type="ARBA" id="ARBA00038158"/>
    </source>
</evidence>
<keyword evidence="2" id="KW-0808">Transferase</keyword>
<dbReference type="STRING" id="1081102.A0A167SER6"/>
<name>A0A167SER6_9HYPO</name>
<dbReference type="AlphaFoldDB" id="A0A167SER6"/>
<keyword evidence="2" id="KW-0489">Methyltransferase</keyword>
<dbReference type="GO" id="GO:0008168">
    <property type="term" value="F:methyltransferase activity"/>
    <property type="evidence" value="ECO:0007669"/>
    <property type="project" value="UniProtKB-KW"/>
</dbReference>
<evidence type="ECO:0000313" key="2">
    <source>
        <dbReference type="EMBL" id="OAA59560.1"/>
    </source>
</evidence>
<evidence type="ECO:0000313" key="3">
    <source>
        <dbReference type="Proteomes" id="UP000076874"/>
    </source>
</evidence>
<dbReference type="OrthoDB" id="506498at2759"/>
<dbReference type="PANTHER" id="PTHR43591:SF24">
    <property type="entry name" value="2-METHOXY-6-POLYPRENYL-1,4-BENZOQUINOL METHYLASE, MITOCHONDRIAL"/>
    <property type="match status" value="1"/>
</dbReference>
<protein>
    <submittedName>
        <fullName evidence="2">UMTA methyltransferase</fullName>
    </submittedName>
</protein>
<comment type="caution">
    <text evidence="2">The sequence shown here is derived from an EMBL/GenBank/DDBJ whole genome shotgun (WGS) entry which is preliminary data.</text>
</comment>
<dbReference type="GO" id="GO:0032259">
    <property type="term" value="P:methylation"/>
    <property type="evidence" value="ECO:0007669"/>
    <property type="project" value="UniProtKB-KW"/>
</dbReference>
<dbReference type="SUPFAM" id="SSF53335">
    <property type="entry name" value="S-adenosyl-L-methionine-dependent methyltransferases"/>
    <property type="match status" value="1"/>
</dbReference>
<gene>
    <name evidence="2" type="ORF">SPI_05758</name>
</gene>
<keyword evidence="3" id="KW-1185">Reference proteome</keyword>
<proteinExistence type="inferred from homology"/>
<dbReference type="Gene3D" id="3.40.50.150">
    <property type="entry name" value="Vaccinia Virus protein VP39"/>
    <property type="match status" value="1"/>
</dbReference>
<dbReference type="EMBL" id="AZHD01000010">
    <property type="protein sequence ID" value="OAA59560.1"/>
    <property type="molecule type" value="Genomic_DNA"/>
</dbReference>
<dbReference type="Proteomes" id="UP000076874">
    <property type="component" value="Unassembled WGS sequence"/>
</dbReference>
<dbReference type="Pfam" id="PF13489">
    <property type="entry name" value="Methyltransf_23"/>
    <property type="match status" value="1"/>
</dbReference>
<dbReference type="PANTHER" id="PTHR43591">
    <property type="entry name" value="METHYLTRANSFERASE"/>
    <property type="match status" value="1"/>
</dbReference>
<reference evidence="2 3" key="1">
    <citation type="journal article" date="2016" name="Genome Biol. Evol.">
        <title>Divergent and convergent evolution of fungal pathogenicity.</title>
        <authorList>
            <person name="Shang Y."/>
            <person name="Xiao G."/>
            <person name="Zheng P."/>
            <person name="Cen K."/>
            <person name="Zhan S."/>
            <person name="Wang C."/>
        </authorList>
    </citation>
    <scope>NUCLEOTIDE SEQUENCE [LARGE SCALE GENOMIC DNA]</scope>
    <source>
        <strain evidence="2 3">RCEF 264</strain>
    </source>
</reference>
<dbReference type="InterPro" id="IPR029063">
    <property type="entry name" value="SAM-dependent_MTases_sf"/>
</dbReference>
<sequence>MAESIDPTVPLDDIFKQTVTYHGREYQQYAIENNVYFSPIDEDEAERLQIANEALKKIFDNRLVFPPVRRLRNVLDCGFGTGAWALEVAAQYPRCEVCSLAIFFSFFFDFFQTPKRLARSGGRAAKQPGQASVATNDKRVAKHPFVCFTFDTGEFDLVHSQMVAGGIDAGRWRTYLKDIHRVLRPGGWCQIVEIYYQAQSDNGSLTDEHGLRYWSKLYLQSLSQYKDPRAPIRMETLVRNAGFTDVETRIRV</sequence>
<accession>A0A167SER6</accession>
<organism evidence="2 3">
    <name type="scientific">Niveomyces insectorum RCEF 264</name>
    <dbReference type="NCBI Taxonomy" id="1081102"/>
    <lineage>
        <taxon>Eukaryota</taxon>
        <taxon>Fungi</taxon>
        <taxon>Dikarya</taxon>
        <taxon>Ascomycota</taxon>
        <taxon>Pezizomycotina</taxon>
        <taxon>Sordariomycetes</taxon>
        <taxon>Hypocreomycetidae</taxon>
        <taxon>Hypocreales</taxon>
        <taxon>Cordycipitaceae</taxon>
        <taxon>Niveomyces</taxon>
    </lineage>
</organism>